<feature type="compositionally biased region" description="Polar residues" evidence="1">
    <location>
        <begin position="335"/>
        <end position="345"/>
    </location>
</feature>
<dbReference type="HOGENOM" id="CLU_350990_0_0_1"/>
<organism evidence="3">
    <name type="scientific">Caenorhabditis brenneri</name>
    <name type="common">Nematode worm</name>
    <dbReference type="NCBI Taxonomy" id="135651"/>
    <lineage>
        <taxon>Eukaryota</taxon>
        <taxon>Metazoa</taxon>
        <taxon>Ecdysozoa</taxon>
        <taxon>Nematoda</taxon>
        <taxon>Chromadorea</taxon>
        <taxon>Rhabditida</taxon>
        <taxon>Rhabditina</taxon>
        <taxon>Rhabditomorpha</taxon>
        <taxon>Rhabditoidea</taxon>
        <taxon>Rhabditidae</taxon>
        <taxon>Peloderinae</taxon>
        <taxon>Caenorhabditis</taxon>
    </lineage>
</organism>
<evidence type="ECO:0000313" key="3">
    <source>
        <dbReference type="Proteomes" id="UP000008068"/>
    </source>
</evidence>
<dbReference type="Proteomes" id="UP000008068">
    <property type="component" value="Unassembled WGS sequence"/>
</dbReference>
<accession>G0MTW7</accession>
<dbReference type="OMA" id="SYNEFPR"/>
<feature type="region of interest" description="Disordered" evidence="1">
    <location>
        <begin position="169"/>
        <end position="189"/>
    </location>
</feature>
<feature type="compositionally biased region" description="Low complexity" evidence="1">
    <location>
        <begin position="125"/>
        <end position="143"/>
    </location>
</feature>
<feature type="compositionally biased region" description="Low complexity" evidence="1">
    <location>
        <begin position="100"/>
        <end position="109"/>
    </location>
</feature>
<sequence>MSCSLFVAEVRGSRKCSVCRCDISAHEPAAIYVQPERIFSNLPPIATSSSGSNNNNSTSFSRRMSNTPRSATTTIINNNSNGSGLPMSEHSAFSPYARPSSLTSSSQDSKQYHQTPHVVLRPEPRLALPPLLQRQEGSDSNISKKIRSKRRERPRSVGLLDLGVASLTYHEPEEHDNEDKSSNGCSPRIPEEQRLHDFKRILQRFQVSQLIVSPSFSFFSLEFSADRGSSSSTSSHHHNHSHLMSPPIATIPSLETFVNHSTSLSRTNSRMVVFRWSATPIKMGGSQESWSTPPHHRSSLNSNYRDSPANSRNTSARSRLSVSSAQSPHCFLPTTRDTSPRSIPSPSLVPMRPDSSPDITINELHHSPFSHTGSTPEPTEIISKPNSKVPSRRASYTTGYPNHDTFAPIRWVKETDVDDPLSIPTMSPMGSSGSSEANVGVMAMRSAPMSKMPSVEKLDNRNNSIRGYNNRSCRRTVLSGLDRNANHSPNGIYVRRSRSKDDRPSLSYMSFNGMDQQNVSPPRTASIPIFMSQESVSMQSPMNSPVNHSMTHVSRNERSQSTHNLSGEELYKRFQQISLSHVQTLNIVADKLAEEARRGDEPVSRNRLSQLDFTSFIITSPHPILTKGKSLFYNAVLPRQNLPDYPVTLMIAPCSQYAPLMRKTESNHFGLPGFLEIEDHDGAIRQFLYDTGTQNLDGRNTKVIAMPRLNLCSFHSLAAHQLNQRMDRTNHEELVSFILLQVLQALKMLQGEGVESLSTNFKEFLLAYRYPNVNSSYNEFPRLLFLPETLGAEIEIGGDELVGLCRYALRALCTLLHHKMDGKAPAIKLRSRFSRALSACAVLLQEDKSNSLTKAKNVMELALWSGGEHFKSEQDARVWIDTARADCVDTLLRQMIREPNRPLGARERFRVEFLLSSTPRSIMESQKATMAANVN</sequence>
<name>G0MTW7_CAEBE</name>
<evidence type="ECO:0000256" key="1">
    <source>
        <dbReference type="SAM" id="MobiDB-lite"/>
    </source>
</evidence>
<feature type="region of interest" description="Disordered" evidence="1">
    <location>
        <begin position="539"/>
        <end position="563"/>
    </location>
</feature>
<feature type="compositionally biased region" description="Low complexity" evidence="1">
    <location>
        <begin position="47"/>
        <end position="84"/>
    </location>
</feature>
<feature type="compositionally biased region" description="Basic residues" evidence="1">
    <location>
        <begin position="144"/>
        <end position="153"/>
    </location>
</feature>
<dbReference type="EMBL" id="GL379811">
    <property type="protein sequence ID" value="EGT43552.1"/>
    <property type="molecule type" value="Genomic_DNA"/>
</dbReference>
<dbReference type="PANTHER" id="PTHR37970">
    <property type="entry name" value="PROTEIN CBG08587"/>
    <property type="match status" value="1"/>
</dbReference>
<evidence type="ECO:0000313" key="2">
    <source>
        <dbReference type="EMBL" id="EGT43552.1"/>
    </source>
</evidence>
<feature type="compositionally biased region" description="Polar residues" evidence="1">
    <location>
        <begin position="539"/>
        <end position="553"/>
    </location>
</feature>
<feature type="region of interest" description="Disordered" evidence="1">
    <location>
        <begin position="43"/>
        <end position="157"/>
    </location>
</feature>
<feature type="compositionally biased region" description="Polar residues" evidence="1">
    <location>
        <begin position="384"/>
        <end position="400"/>
    </location>
</feature>
<feature type="region of interest" description="Disordered" evidence="1">
    <location>
        <begin position="284"/>
        <end position="356"/>
    </location>
</feature>
<dbReference type="PANTHER" id="PTHR37970:SF1">
    <property type="entry name" value="SERINE-RICH ADHESIN FOR PLATELETS"/>
    <property type="match status" value="1"/>
</dbReference>
<dbReference type="OrthoDB" id="6381867at2759"/>
<feature type="compositionally biased region" description="Basic and acidic residues" evidence="1">
    <location>
        <begin position="170"/>
        <end position="181"/>
    </location>
</feature>
<proteinExistence type="predicted"/>
<reference evidence="3" key="1">
    <citation type="submission" date="2011-07" db="EMBL/GenBank/DDBJ databases">
        <authorList>
            <consortium name="Caenorhabditis brenneri Sequencing and Analysis Consortium"/>
            <person name="Wilson R.K."/>
        </authorList>
    </citation>
    <scope>NUCLEOTIDE SEQUENCE [LARGE SCALE GENOMIC DNA]</scope>
    <source>
        <strain evidence="3">PB2801</strain>
    </source>
</reference>
<dbReference type="FunCoup" id="G0MTW7">
    <property type="interactions" value="1861"/>
</dbReference>
<feature type="compositionally biased region" description="Polar residues" evidence="1">
    <location>
        <begin position="299"/>
        <end position="327"/>
    </location>
</feature>
<keyword evidence="3" id="KW-1185">Reference proteome</keyword>
<dbReference type="InParanoid" id="G0MTW7"/>
<feature type="region of interest" description="Disordered" evidence="1">
    <location>
        <begin position="481"/>
        <end position="504"/>
    </location>
</feature>
<protein>
    <submittedName>
        <fullName evidence="2">Uncharacterized protein</fullName>
    </submittedName>
</protein>
<dbReference type="AlphaFoldDB" id="G0MTW7"/>
<dbReference type="eggNOG" id="ENOG502S7MU">
    <property type="taxonomic scope" value="Eukaryota"/>
</dbReference>
<gene>
    <name evidence="2" type="ORF">CAEBREN_07967</name>
</gene>
<feature type="region of interest" description="Disordered" evidence="1">
    <location>
        <begin position="368"/>
        <end position="400"/>
    </location>
</feature>